<accession>A0A1H8BRR7</accession>
<sequence length="81" mass="9371">MKLAIETLYLSRVRCKDCRTVFVCASTECNKEEKVLVRYDRQNTVDDHERKQKLLSSTPYKKVPLIAIGTITVSKLIKIKI</sequence>
<dbReference type="STRING" id="1173111.SAMN05444955_102314"/>
<protein>
    <submittedName>
        <fullName evidence="1">Uncharacterized protein</fullName>
    </submittedName>
</protein>
<keyword evidence="2" id="KW-1185">Reference proteome</keyword>
<proteinExistence type="predicted"/>
<dbReference type="Proteomes" id="UP000199695">
    <property type="component" value="Unassembled WGS sequence"/>
</dbReference>
<name>A0A1H8BRR7_9BACL</name>
<evidence type="ECO:0000313" key="2">
    <source>
        <dbReference type="Proteomes" id="UP000199695"/>
    </source>
</evidence>
<organism evidence="1 2">
    <name type="scientific">Lihuaxuella thermophila</name>
    <dbReference type="NCBI Taxonomy" id="1173111"/>
    <lineage>
        <taxon>Bacteria</taxon>
        <taxon>Bacillati</taxon>
        <taxon>Bacillota</taxon>
        <taxon>Bacilli</taxon>
        <taxon>Bacillales</taxon>
        <taxon>Thermoactinomycetaceae</taxon>
        <taxon>Lihuaxuella</taxon>
    </lineage>
</organism>
<dbReference type="EMBL" id="FOCQ01000002">
    <property type="protein sequence ID" value="SEM85259.1"/>
    <property type="molecule type" value="Genomic_DNA"/>
</dbReference>
<evidence type="ECO:0000313" key="1">
    <source>
        <dbReference type="EMBL" id="SEM85259.1"/>
    </source>
</evidence>
<gene>
    <name evidence="1" type="ORF">SAMN05444955_102314</name>
</gene>
<reference evidence="1 2" key="1">
    <citation type="submission" date="2016-10" db="EMBL/GenBank/DDBJ databases">
        <authorList>
            <person name="de Groot N.N."/>
        </authorList>
    </citation>
    <scope>NUCLEOTIDE SEQUENCE [LARGE SCALE GENOMIC DNA]</scope>
    <source>
        <strain evidence="1 2">DSM 46701</strain>
    </source>
</reference>
<dbReference type="AlphaFoldDB" id="A0A1H8BRR7"/>